<reference evidence="3 4" key="1">
    <citation type="journal article" date="2019" name="Nat. Microbiol.">
        <title>Mediterranean grassland soil C-N compound turnover is dependent on rainfall and depth, and is mediated by genomically divergent microorganisms.</title>
        <authorList>
            <person name="Diamond S."/>
            <person name="Andeer P.F."/>
            <person name="Li Z."/>
            <person name="Crits-Christoph A."/>
            <person name="Burstein D."/>
            <person name="Anantharaman K."/>
            <person name="Lane K.R."/>
            <person name="Thomas B.C."/>
            <person name="Pan C."/>
            <person name="Northen T.R."/>
            <person name="Banfield J.F."/>
        </authorList>
    </citation>
    <scope>NUCLEOTIDE SEQUENCE [LARGE SCALE GENOMIC DNA]</scope>
    <source>
        <strain evidence="3">WS_11</strain>
    </source>
</reference>
<evidence type="ECO:0000313" key="3">
    <source>
        <dbReference type="EMBL" id="TMQ70067.1"/>
    </source>
</evidence>
<dbReference type="AlphaFoldDB" id="A0A538U2E5"/>
<keyword evidence="2" id="KW-0472">Membrane</keyword>
<evidence type="ECO:0000256" key="2">
    <source>
        <dbReference type="SAM" id="Phobius"/>
    </source>
</evidence>
<feature type="transmembrane region" description="Helical" evidence="2">
    <location>
        <begin position="135"/>
        <end position="155"/>
    </location>
</feature>
<comment type="caution">
    <text evidence="3">The sequence shown here is derived from an EMBL/GenBank/DDBJ whole genome shotgun (WGS) entry which is preliminary data.</text>
</comment>
<feature type="region of interest" description="Disordered" evidence="1">
    <location>
        <begin position="165"/>
        <end position="186"/>
    </location>
</feature>
<name>A0A538U2E5_UNCEI</name>
<proteinExistence type="predicted"/>
<feature type="transmembrane region" description="Helical" evidence="2">
    <location>
        <begin position="53"/>
        <end position="75"/>
    </location>
</feature>
<feature type="compositionally biased region" description="Basic and acidic residues" evidence="1">
    <location>
        <begin position="174"/>
        <end position="186"/>
    </location>
</feature>
<evidence type="ECO:0000256" key="1">
    <source>
        <dbReference type="SAM" id="MobiDB-lite"/>
    </source>
</evidence>
<evidence type="ECO:0008006" key="5">
    <source>
        <dbReference type="Google" id="ProtNLM"/>
    </source>
</evidence>
<gene>
    <name evidence="3" type="ORF">E6K81_13475</name>
</gene>
<organism evidence="3 4">
    <name type="scientific">Eiseniibacteriota bacterium</name>
    <dbReference type="NCBI Taxonomy" id="2212470"/>
    <lineage>
        <taxon>Bacteria</taxon>
        <taxon>Candidatus Eiseniibacteriota</taxon>
    </lineage>
</organism>
<sequence length="186" mass="19927">MPFTPFHFGRGLLCKSLAPRRVSFTSFCATQVAMDLEPLYFILHGEAAHAHRAVHTVLGGGVVGLAVGLAVWRLARSRSENLGPVACIEVARGPAVLGGLIGGTSHALLDGLMHLDMRPLRPFSEVQWVLRPPMVIYLYAGCLAAGVLGLIILMVRREPWSHAGTASVQASRSRGSDRGGSNDRHS</sequence>
<keyword evidence="2" id="KW-1133">Transmembrane helix</keyword>
<evidence type="ECO:0000313" key="4">
    <source>
        <dbReference type="Proteomes" id="UP000319771"/>
    </source>
</evidence>
<accession>A0A538U2E5</accession>
<dbReference type="EMBL" id="VBPB01000253">
    <property type="protein sequence ID" value="TMQ70067.1"/>
    <property type="molecule type" value="Genomic_DNA"/>
</dbReference>
<keyword evidence="2" id="KW-0812">Transmembrane</keyword>
<protein>
    <recommendedName>
        <fullName evidence="5">DUF4184 family protein</fullName>
    </recommendedName>
</protein>
<dbReference type="Proteomes" id="UP000319771">
    <property type="component" value="Unassembled WGS sequence"/>
</dbReference>